<dbReference type="InterPro" id="IPR045120">
    <property type="entry name" value="Suco/Slp1-like"/>
</dbReference>
<dbReference type="GO" id="GO:0034975">
    <property type="term" value="P:protein folding in endoplasmic reticulum"/>
    <property type="evidence" value="ECO:0007669"/>
    <property type="project" value="TreeGrafter"/>
</dbReference>
<keyword evidence="3" id="KW-0732">Signal</keyword>
<evidence type="ECO:0000259" key="12">
    <source>
        <dbReference type="PROSITE" id="PS51469"/>
    </source>
</evidence>
<keyword evidence="7" id="KW-0325">Glycoprotein</keyword>
<evidence type="ECO:0000256" key="11">
    <source>
        <dbReference type="SAM" id="MobiDB-lite"/>
    </source>
</evidence>
<gene>
    <name evidence="13" type="ORF">CEUTPL_LOCUS11600</name>
</gene>
<dbReference type="Gene3D" id="2.60.120.260">
    <property type="entry name" value="Galactose-binding domain-like"/>
    <property type="match status" value="1"/>
</dbReference>
<dbReference type="AlphaFoldDB" id="A0A9N9MUG2"/>
<feature type="region of interest" description="Disordered" evidence="11">
    <location>
        <begin position="52"/>
        <end position="72"/>
    </location>
</feature>
<evidence type="ECO:0000256" key="10">
    <source>
        <dbReference type="ARBA" id="ARBA00064635"/>
    </source>
</evidence>
<dbReference type="SUPFAM" id="SSF49785">
    <property type="entry name" value="Galactose-binding domain-like"/>
    <property type="match status" value="1"/>
</dbReference>
<evidence type="ECO:0000256" key="4">
    <source>
        <dbReference type="ARBA" id="ARBA00022824"/>
    </source>
</evidence>
<accession>A0A9N9MUG2</accession>
<evidence type="ECO:0000256" key="9">
    <source>
        <dbReference type="ARBA" id="ARBA00061226"/>
    </source>
</evidence>
<keyword evidence="14" id="KW-1185">Reference proteome</keyword>
<evidence type="ECO:0000256" key="7">
    <source>
        <dbReference type="ARBA" id="ARBA00023180"/>
    </source>
</evidence>
<dbReference type="PANTHER" id="PTHR12953:SF0">
    <property type="entry name" value="SUN DOMAIN-CONTAINING OSSIFICATION FACTOR"/>
    <property type="match status" value="1"/>
</dbReference>
<protein>
    <recommendedName>
        <fullName evidence="12">SUN domain-containing protein</fullName>
    </recommendedName>
</protein>
<evidence type="ECO:0000256" key="1">
    <source>
        <dbReference type="ARBA" id="ARBA00004389"/>
    </source>
</evidence>
<evidence type="ECO:0000256" key="3">
    <source>
        <dbReference type="ARBA" id="ARBA00022729"/>
    </source>
</evidence>
<name>A0A9N9MUG2_9CUCU</name>
<dbReference type="PROSITE" id="PS51469">
    <property type="entry name" value="SUN"/>
    <property type="match status" value="1"/>
</dbReference>
<evidence type="ECO:0000256" key="5">
    <source>
        <dbReference type="ARBA" id="ARBA00022989"/>
    </source>
</evidence>
<keyword evidence="2" id="KW-0812">Transmembrane</keyword>
<keyword evidence="5" id="KW-1133">Transmembrane helix</keyword>
<evidence type="ECO:0000256" key="6">
    <source>
        <dbReference type="ARBA" id="ARBA00023136"/>
    </source>
</evidence>
<dbReference type="InterPro" id="IPR012919">
    <property type="entry name" value="SUN_dom"/>
</dbReference>
<evidence type="ECO:0000256" key="8">
    <source>
        <dbReference type="ARBA" id="ARBA00046288"/>
    </source>
</evidence>
<dbReference type="EMBL" id="OU892283">
    <property type="protein sequence ID" value="CAG9771160.1"/>
    <property type="molecule type" value="Genomic_DNA"/>
</dbReference>
<feature type="domain" description="SUN" evidence="12">
    <location>
        <begin position="85"/>
        <end position="247"/>
    </location>
</feature>
<reference evidence="13" key="1">
    <citation type="submission" date="2022-01" db="EMBL/GenBank/DDBJ databases">
        <authorList>
            <person name="King R."/>
        </authorList>
    </citation>
    <scope>NUCLEOTIDE SEQUENCE</scope>
</reference>
<dbReference type="InterPro" id="IPR008979">
    <property type="entry name" value="Galactose-bd-like_sf"/>
</dbReference>
<organism evidence="13 14">
    <name type="scientific">Ceutorhynchus assimilis</name>
    <name type="common">cabbage seed weevil</name>
    <dbReference type="NCBI Taxonomy" id="467358"/>
    <lineage>
        <taxon>Eukaryota</taxon>
        <taxon>Metazoa</taxon>
        <taxon>Ecdysozoa</taxon>
        <taxon>Arthropoda</taxon>
        <taxon>Hexapoda</taxon>
        <taxon>Insecta</taxon>
        <taxon>Pterygota</taxon>
        <taxon>Neoptera</taxon>
        <taxon>Endopterygota</taxon>
        <taxon>Coleoptera</taxon>
        <taxon>Polyphaga</taxon>
        <taxon>Cucujiformia</taxon>
        <taxon>Curculionidae</taxon>
        <taxon>Ceutorhynchinae</taxon>
        <taxon>Ceutorhynchus</taxon>
    </lineage>
</organism>
<comment type="subcellular location">
    <subcellularLocation>
        <location evidence="8">Endomembrane system</location>
        <topology evidence="8">Single-pass type I membrane protein</topology>
    </subcellularLocation>
    <subcellularLocation>
        <location evidence="1">Endoplasmic reticulum membrane</location>
        <topology evidence="1">Single-pass membrane protein</topology>
    </subcellularLocation>
</comment>
<evidence type="ECO:0000313" key="13">
    <source>
        <dbReference type="EMBL" id="CAG9771160.1"/>
    </source>
</evidence>
<keyword evidence="6" id="KW-0472">Membrane</keyword>
<sequence length="259" mass="29355">MSQVGTSVKIINNDTPIVISRIDSATEALQKQADIVSHLTQIENSTETLKTNVTSQLRSDSNETAPNKTEAEDIPSFSEWAQKHLEEAEKNHLNLTINTTKSTKLRWKNYASVDCGAKVILANQEAQHTWAILVGSRDEYILNPCNSRSIWFIVELCEAIQLKKIDLANFELFSSSPKDFAVYISDRFPTRDWSLVGQFTAKDERNVQNFDINSESFGKYVKVEIKSHYGSEHYCPLTLFRAYGMSVFEALQKDDPGTY</sequence>
<proteinExistence type="inferred from homology"/>
<keyword evidence="4" id="KW-0256">Endoplasmic reticulum</keyword>
<dbReference type="OrthoDB" id="266334at2759"/>
<feature type="compositionally biased region" description="Polar residues" evidence="11">
    <location>
        <begin position="52"/>
        <end position="67"/>
    </location>
</feature>
<dbReference type="Proteomes" id="UP001152799">
    <property type="component" value="Chromosome 7"/>
</dbReference>
<dbReference type="FunFam" id="2.60.120.260:FF:000099">
    <property type="entry name" value="Uncharacterized protein, isoform C"/>
    <property type="match status" value="1"/>
</dbReference>
<dbReference type="GO" id="GO:0005789">
    <property type="term" value="C:endoplasmic reticulum membrane"/>
    <property type="evidence" value="ECO:0007669"/>
    <property type="project" value="UniProtKB-SubCell"/>
</dbReference>
<comment type="subunit">
    <text evidence="10">Interacts with EMP65.</text>
</comment>
<dbReference type="Pfam" id="PF07738">
    <property type="entry name" value="Sad1_UNC"/>
    <property type="match status" value="1"/>
</dbReference>
<dbReference type="PANTHER" id="PTHR12953">
    <property type="entry name" value="MEMBRANE PROTEIN CH1 RELATED"/>
    <property type="match status" value="1"/>
</dbReference>
<evidence type="ECO:0000256" key="2">
    <source>
        <dbReference type="ARBA" id="ARBA00022692"/>
    </source>
</evidence>
<evidence type="ECO:0000313" key="14">
    <source>
        <dbReference type="Proteomes" id="UP001152799"/>
    </source>
</evidence>
<comment type="similarity">
    <text evidence="9">Belongs to the SLP1 family.</text>
</comment>